<organism evidence="1">
    <name type="scientific">Medicago truncatula</name>
    <name type="common">Barrel medic</name>
    <name type="synonym">Medicago tribuloides</name>
    <dbReference type="NCBI Taxonomy" id="3880"/>
    <lineage>
        <taxon>Eukaryota</taxon>
        <taxon>Viridiplantae</taxon>
        <taxon>Streptophyta</taxon>
        <taxon>Embryophyta</taxon>
        <taxon>Tracheophyta</taxon>
        <taxon>Spermatophyta</taxon>
        <taxon>Magnoliopsida</taxon>
        <taxon>eudicotyledons</taxon>
        <taxon>Gunneridae</taxon>
        <taxon>Pentapetalae</taxon>
        <taxon>rosids</taxon>
        <taxon>fabids</taxon>
        <taxon>Fabales</taxon>
        <taxon>Fabaceae</taxon>
        <taxon>Papilionoideae</taxon>
        <taxon>50 kb inversion clade</taxon>
        <taxon>NPAAA clade</taxon>
        <taxon>Hologalegina</taxon>
        <taxon>IRL clade</taxon>
        <taxon>Trifolieae</taxon>
        <taxon>Medicago</taxon>
    </lineage>
</organism>
<reference evidence="1" key="1">
    <citation type="submission" date="2012-05" db="EMBL/GenBank/DDBJ databases">
        <authorList>
            <person name="Krishnakumar V."/>
            <person name="Cheung F."/>
            <person name="Xiao Y."/>
            <person name="Chan A."/>
            <person name="Moskal W.A."/>
            <person name="Town C.D."/>
        </authorList>
    </citation>
    <scope>NUCLEOTIDE SEQUENCE</scope>
</reference>
<accession>I3T8H6</accession>
<name>I3T8H6_MEDTR</name>
<proteinExistence type="evidence at transcript level"/>
<dbReference type="AlphaFoldDB" id="I3T8H6"/>
<sequence>MRHTYNNLYIKQTIEIK</sequence>
<dbReference type="EMBL" id="BT149024">
    <property type="protein sequence ID" value="AFK48818.1"/>
    <property type="molecule type" value="mRNA"/>
</dbReference>
<evidence type="ECO:0000313" key="1">
    <source>
        <dbReference type="EMBL" id="AFK48818.1"/>
    </source>
</evidence>
<protein>
    <submittedName>
        <fullName evidence="1">Uncharacterized protein</fullName>
    </submittedName>
</protein>